<reference evidence="2" key="1">
    <citation type="journal article" date="2016" name="Genome Announc.">
        <title>Draft Genome Sequences of Five Rapidly Growing Mycobacterium Species, M. thermoresistibile, M. fortuitum subsp. acetamidolyticum, M. canariasense, M. brisbanense, and M. novocastrense.</title>
        <authorList>
            <person name="Katahira K."/>
            <person name="Ogura Y."/>
            <person name="Gotoh Y."/>
            <person name="Hayashi T."/>
        </authorList>
    </citation>
    <scope>NUCLEOTIDE SEQUENCE [LARGE SCALE GENOMIC DNA]</scope>
    <source>
        <strain evidence="2">JCM15298</strain>
    </source>
</reference>
<evidence type="ECO:0000313" key="1">
    <source>
        <dbReference type="EMBL" id="GAS94894.1"/>
    </source>
</evidence>
<name>A0A124E1W2_MYCCR</name>
<evidence type="ECO:0000313" key="2">
    <source>
        <dbReference type="Proteomes" id="UP000069443"/>
    </source>
</evidence>
<sequence>MHRLRHRRDLIVSHARCDNCQFSCDETQLNDVRDHSLRVDTDGPEPAGECPRCGALAYTD</sequence>
<accession>A0A124E1W2</accession>
<comment type="caution">
    <text evidence="1">The sequence shown here is derived from an EMBL/GenBank/DDBJ whole genome shotgun (WGS) entry which is preliminary data.</text>
</comment>
<dbReference type="EMBL" id="BCSY01000035">
    <property type="protein sequence ID" value="GAS94894.1"/>
    <property type="molecule type" value="Genomic_DNA"/>
</dbReference>
<gene>
    <name evidence="1" type="ORF">RMCC_1860</name>
</gene>
<protein>
    <submittedName>
        <fullName evidence="1">DNA polymerase III polC-type</fullName>
    </submittedName>
</protein>
<keyword evidence="2" id="KW-1185">Reference proteome</keyword>
<dbReference type="Proteomes" id="UP000069443">
    <property type="component" value="Unassembled WGS sequence"/>
</dbReference>
<reference evidence="2" key="2">
    <citation type="submission" date="2016-02" db="EMBL/GenBank/DDBJ databases">
        <title>Draft genome sequence of five rapidly growing Mycobacterium species.</title>
        <authorList>
            <person name="Katahira K."/>
            <person name="Gotou Y."/>
            <person name="Iida K."/>
            <person name="Ogura Y."/>
            <person name="Hayashi T."/>
        </authorList>
    </citation>
    <scope>NUCLEOTIDE SEQUENCE [LARGE SCALE GENOMIC DNA]</scope>
    <source>
        <strain evidence="2">JCM15298</strain>
    </source>
</reference>
<proteinExistence type="predicted"/>
<organism evidence="1 2">
    <name type="scientific">Mycolicibacterium canariasense</name>
    <name type="common">Mycobacterium canariasense</name>
    <dbReference type="NCBI Taxonomy" id="228230"/>
    <lineage>
        <taxon>Bacteria</taxon>
        <taxon>Bacillati</taxon>
        <taxon>Actinomycetota</taxon>
        <taxon>Actinomycetes</taxon>
        <taxon>Mycobacteriales</taxon>
        <taxon>Mycobacteriaceae</taxon>
        <taxon>Mycolicibacterium</taxon>
    </lineage>
</organism>
<dbReference type="AlphaFoldDB" id="A0A124E1W2"/>
<dbReference type="STRING" id="228230.RMCC_1860"/>